<evidence type="ECO:0000313" key="2">
    <source>
        <dbReference type="EMBL" id="EFJ27041.1"/>
    </source>
</evidence>
<evidence type="ECO:0000256" key="1">
    <source>
        <dbReference type="SAM" id="MobiDB-lite"/>
    </source>
</evidence>
<evidence type="ECO:0000313" key="3">
    <source>
        <dbReference type="Proteomes" id="UP000001514"/>
    </source>
</evidence>
<accession>D8RM44</accession>
<dbReference type="InterPro" id="IPR010770">
    <property type="entry name" value="Ecd"/>
</dbReference>
<reference evidence="2 3" key="1">
    <citation type="journal article" date="2011" name="Science">
        <title>The Selaginella genome identifies genetic changes associated with the evolution of vascular plants.</title>
        <authorList>
            <person name="Banks J.A."/>
            <person name="Nishiyama T."/>
            <person name="Hasebe M."/>
            <person name="Bowman J.L."/>
            <person name="Gribskov M."/>
            <person name="dePamphilis C."/>
            <person name="Albert V.A."/>
            <person name="Aono N."/>
            <person name="Aoyama T."/>
            <person name="Ambrose B.A."/>
            <person name="Ashton N.W."/>
            <person name="Axtell M.J."/>
            <person name="Barker E."/>
            <person name="Barker M.S."/>
            <person name="Bennetzen J.L."/>
            <person name="Bonawitz N.D."/>
            <person name="Chapple C."/>
            <person name="Cheng C."/>
            <person name="Correa L.G."/>
            <person name="Dacre M."/>
            <person name="DeBarry J."/>
            <person name="Dreyer I."/>
            <person name="Elias M."/>
            <person name="Engstrom E.M."/>
            <person name="Estelle M."/>
            <person name="Feng L."/>
            <person name="Finet C."/>
            <person name="Floyd S.K."/>
            <person name="Frommer W.B."/>
            <person name="Fujita T."/>
            <person name="Gramzow L."/>
            <person name="Gutensohn M."/>
            <person name="Harholt J."/>
            <person name="Hattori M."/>
            <person name="Heyl A."/>
            <person name="Hirai T."/>
            <person name="Hiwatashi Y."/>
            <person name="Ishikawa M."/>
            <person name="Iwata M."/>
            <person name="Karol K.G."/>
            <person name="Koehler B."/>
            <person name="Kolukisaoglu U."/>
            <person name="Kubo M."/>
            <person name="Kurata T."/>
            <person name="Lalonde S."/>
            <person name="Li K."/>
            <person name="Li Y."/>
            <person name="Litt A."/>
            <person name="Lyons E."/>
            <person name="Manning G."/>
            <person name="Maruyama T."/>
            <person name="Michael T.P."/>
            <person name="Mikami K."/>
            <person name="Miyazaki S."/>
            <person name="Morinaga S."/>
            <person name="Murata T."/>
            <person name="Mueller-Roeber B."/>
            <person name="Nelson D.R."/>
            <person name="Obara M."/>
            <person name="Oguri Y."/>
            <person name="Olmstead R.G."/>
            <person name="Onodera N."/>
            <person name="Petersen B.L."/>
            <person name="Pils B."/>
            <person name="Prigge M."/>
            <person name="Rensing S.A."/>
            <person name="Riano-Pachon D.M."/>
            <person name="Roberts A.W."/>
            <person name="Sato Y."/>
            <person name="Scheller H.V."/>
            <person name="Schulz B."/>
            <person name="Schulz C."/>
            <person name="Shakirov E.V."/>
            <person name="Shibagaki N."/>
            <person name="Shinohara N."/>
            <person name="Shippen D.E."/>
            <person name="Soerensen I."/>
            <person name="Sotooka R."/>
            <person name="Sugimoto N."/>
            <person name="Sugita M."/>
            <person name="Sumikawa N."/>
            <person name="Tanurdzic M."/>
            <person name="Theissen G."/>
            <person name="Ulvskov P."/>
            <person name="Wakazuki S."/>
            <person name="Weng J.K."/>
            <person name="Willats W.W."/>
            <person name="Wipf D."/>
            <person name="Wolf P.G."/>
            <person name="Yang L."/>
            <person name="Zimmer A.D."/>
            <person name="Zhu Q."/>
            <person name="Mitros T."/>
            <person name="Hellsten U."/>
            <person name="Loque D."/>
            <person name="Otillar R."/>
            <person name="Salamov A."/>
            <person name="Schmutz J."/>
            <person name="Shapiro H."/>
            <person name="Lindquist E."/>
            <person name="Lucas S."/>
            <person name="Rokhsar D."/>
            <person name="Grigoriev I.V."/>
        </authorList>
    </citation>
    <scope>NUCLEOTIDE SEQUENCE [LARGE SCALE GENOMIC DNA]</scope>
</reference>
<dbReference type="HOGENOM" id="CLU_320905_0_0_1"/>
<dbReference type="InParanoid" id="D8RM44"/>
<dbReference type="PANTHER" id="PTHR13060:SF0">
    <property type="entry name" value="PROTEIN ECDYSONELESS HOMOLOG"/>
    <property type="match status" value="1"/>
</dbReference>
<dbReference type="Pfam" id="PF07093">
    <property type="entry name" value="SGT1"/>
    <property type="match status" value="2"/>
</dbReference>
<dbReference type="EMBL" id="GL377583">
    <property type="protein sequence ID" value="EFJ27041.1"/>
    <property type="molecule type" value="Genomic_DNA"/>
</dbReference>
<organism evidence="3">
    <name type="scientific">Selaginella moellendorffii</name>
    <name type="common">Spikemoss</name>
    <dbReference type="NCBI Taxonomy" id="88036"/>
    <lineage>
        <taxon>Eukaryota</taxon>
        <taxon>Viridiplantae</taxon>
        <taxon>Streptophyta</taxon>
        <taxon>Embryophyta</taxon>
        <taxon>Tracheophyta</taxon>
        <taxon>Lycopodiopsida</taxon>
        <taxon>Selaginellales</taxon>
        <taxon>Selaginellaceae</taxon>
        <taxon>Selaginella</taxon>
    </lineage>
</organism>
<feature type="region of interest" description="Disordered" evidence="1">
    <location>
        <begin position="600"/>
        <end position="632"/>
    </location>
</feature>
<gene>
    <name evidence="2" type="ORF">SELMODRAFT_412631</name>
</gene>
<dbReference type="AlphaFoldDB" id="D8RM44"/>
<dbReference type="InterPro" id="IPR038577">
    <property type="entry name" value="GT10-like_C_sf"/>
</dbReference>
<name>D8RM44_SELML</name>
<protein>
    <submittedName>
        <fullName evidence="2">Uncharacterized protein</fullName>
    </submittedName>
</protein>
<keyword evidence="3" id="KW-1185">Reference proteome</keyword>
<dbReference type="STRING" id="88036.D8RM44"/>
<dbReference type="eggNOG" id="KOG2406">
    <property type="taxonomic scope" value="Eukaryota"/>
</dbReference>
<dbReference type="PANTHER" id="PTHR13060">
    <property type="entry name" value="SGT1 PROTEIN HSGT1 SUPPRESSOR OF GCR2"/>
    <property type="match status" value="1"/>
</dbReference>
<dbReference type="GO" id="GO:0005634">
    <property type="term" value="C:nucleus"/>
    <property type="evidence" value="ECO:0000318"/>
    <property type="project" value="GO_Central"/>
</dbReference>
<feature type="region of interest" description="Disordered" evidence="1">
    <location>
        <begin position="492"/>
        <end position="518"/>
    </location>
</feature>
<dbReference type="eggNOG" id="KOG2619">
    <property type="taxonomic scope" value="Eukaryota"/>
</dbReference>
<dbReference type="Proteomes" id="UP000001514">
    <property type="component" value="Unassembled WGS sequence"/>
</dbReference>
<sequence length="904" mass="100712">MEKFTKENMYFDTLLPPPPPPRRLPSCSVAACPWIHLAARAIRFADSAPSHREPAFSGEEEPAARCDPGLPLVYGRTRYGHNLEDEWFVVYLLYEISWRIPGVYIRVWDSDGEFLLIEAAYAIPRWLKPENSQNRVFISQGSLHILPLPTSPAHVGLSLANPTLAEAVRVLSSGSVDTRASEGVQAAIGRKLEGYPERSRKNMHRVRCKLVALAVEAFYTRDHDAMAAASRMEKFLRGGQDEIVTVAVCLSKAMYAQLKQQVFQGKTFRKGLEARGYFKDLLEGSKEHRQLLDAAFASYRETETFSRIREAMQVLAKRIDEILALEHKAEDFMNVDIPESDDDSWLYRGEDELTSAMQERQKEMDAHDKISGAKTLAPVVEGEFDPSEMTKTMKSFVDKISSFEGAEVPKNDEPVSMDLENFMQELKTPGTYSRAPQIQIRVKVFVFSPLNMQALNCFPFENSDDEDEDLSKGEDDFMEEYSDAIQHELKNSSVSKTFAQPDVSRASGSASTSATATEDDNLPVDVDLNLLKNLLDSYSSQQGLPGPASNVLGMMLPDDKEEHKRKTRRKCRNELRRFGRDRDGDKASLELSGILEAGSCDSTVPGSHHEAVKSPKLGNEAAEQQTEGHGEAAKECWSSLPVAQLRALVLGANDCLVSIASGPKSSPVSMLQLCHNGCLGDSVHPIPLATQVWLLGGNQARAIEQGQVTLILDLDGKVSNCAQAEVRILVNMIVLDSPRNGGDWETLSPVLHLFLGQDKGVQHYNVEDGRGLAVTNSQLAYCSLSYTSSEYKWRNLAAAEAWLTCFERRDVPLHLGDREHENRELHHGKSLDTRMVPIYFGAPNVVDFVSPILASEFSSVGRLAEFLKGLTQDPVRYAEYHIYGVTENYCRTRALSLDSLPCRR</sequence>
<dbReference type="FunCoup" id="D8RM44">
    <property type="interactions" value="4248"/>
</dbReference>
<dbReference type="KEGG" id="smo:SELMODRAFT_412631"/>
<proteinExistence type="predicted"/>
<dbReference type="Gramene" id="EFJ27041">
    <property type="protein sequence ID" value="EFJ27041"/>
    <property type="gene ID" value="SELMODRAFT_412631"/>
</dbReference>
<dbReference type="Gene3D" id="3.40.50.11660">
    <property type="entry name" value="Glycosyl transferase family 10, C-terminal domain"/>
    <property type="match status" value="1"/>
</dbReference>
<feature type="compositionally biased region" description="Low complexity" evidence="1">
    <location>
        <begin position="506"/>
        <end position="516"/>
    </location>
</feature>
<dbReference type="SUPFAM" id="SSF53756">
    <property type="entry name" value="UDP-Glycosyltransferase/glycogen phosphorylase"/>
    <property type="match status" value="1"/>
</dbReference>